<dbReference type="InterPro" id="IPR002915">
    <property type="entry name" value="DeoC/FbaB/LacD_aldolase"/>
</dbReference>
<dbReference type="Proteomes" id="UP000462212">
    <property type="component" value="Unassembled WGS sequence"/>
</dbReference>
<evidence type="ECO:0000256" key="6">
    <source>
        <dbReference type="ARBA" id="ARBA00032755"/>
    </source>
</evidence>
<evidence type="ECO:0000256" key="2">
    <source>
        <dbReference type="ARBA" id="ARBA00012515"/>
    </source>
</evidence>
<dbReference type="PANTHER" id="PTHR10889:SF1">
    <property type="entry name" value="DEOXYRIBOSE-PHOSPHATE ALDOLASE"/>
    <property type="match status" value="1"/>
</dbReference>
<dbReference type="GO" id="GO:0004139">
    <property type="term" value="F:deoxyribose-phosphate aldolase activity"/>
    <property type="evidence" value="ECO:0007669"/>
    <property type="project" value="UniProtKB-EC"/>
</dbReference>
<dbReference type="NCBIfam" id="TIGR00126">
    <property type="entry name" value="deoC"/>
    <property type="match status" value="1"/>
</dbReference>
<dbReference type="GO" id="GO:0016052">
    <property type="term" value="P:carbohydrate catabolic process"/>
    <property type="evidence" value="ECO:0007669"/>
    <property type="project" value="TreeGrafter"/>
</dbReference>
<proteinExistence type="inferred from homology"/>
<dbReference type="GO" id="GO:0009264">
    <property type="term" value="P:deoxyribonucleotide catabolic process"/>
    <property type="evidence" value="ECO:0007669"/>
    <property type="project" value="InterPro"/>
</dbReference>
<dbReference type="CDD" id="cd00959">
    <property type="entry name" value="DeoC"/>
    <property type="match status" value="1"/>
</dbReference>
<dbReference type="PANTHER" id="PTHR10889">
    <property type="entry name" value="DEOXYRIBOSE-PHOSPHATE ALDOLASE"/>
    <property type="match status" value="1"/>
</dbReference>
<keyword evidence="9" id="KW-1185">Reference proteome</keyword>
<reference evidence="8 9" key="1">
    <citation type="submission" date="2018-05" db="EMBL/GenBank/DDBJ databases">
        <title>Genome sequencing and assembly of the regulated plant pathogen Lachnellula willkommii and related sister species for the development of diagnostic species identification markers.</title>
        <authorList>
            <person name="Giroux E."/>
            <person name="Bilodeau G."/>
        </authorList>
    </citation>
    <scope>NUCLEOTIDE SEQUENCE [LARGE SCALE GENOMIC DNA]</scope>
    <source>
        <strain evidence="8 9">CBS 197.66</strain>
    </source>
</reference>
<dbReference type="PIRSF" id="PIRSF001357">
    <property type="entry name" value="DeoC"/>
    <property type="match status" value="1"/>
</dbReference>
<keyword evidence="5" id="KW-0704">Schiff base</keyword>
<dbReference type="EC" id="4.1.2.4" evidence="2"/>
<evidence type="ECO:0000256" key="3">
    <source>
        <dbReference type="ARBA" id="ARBA00022490"/>
    </source>
</evidence>
<dbReference type="InterPro" id="IPR011343">
    <property type="entry name" value="DeoC"/>
</dbReference>
<comment type="similarity">
    <text evidence="1">Belongs to the DeoC/FbaB aldolase family. DeoC type 1 subfamily.</text>
</comment>
<dbReference type="SUPFAM" id="SSF51569">
    <property type="entry name" value="Aldolase"/>
    <property type="match status" value="1"/>
</dbReference>
<dbReference type="OrthoDB" id="70823at2759"/>
<dbReference type="InterPro" id="IPR028581">
    <property type="entry name" value="DeoC_typeI"/>
</dbReference>
<organism evidence="8 9">
    <name type="scientific">Lachnellula subtilissima</name>
    <dbReference type="NCBI Taxonomy" id="602034"/>
    <lineage>
        <taxon>Eukaryota</taxon>
        <taxon>Fungi</taxon>
        <taxon>Dikarya</taxon>
        <taxon>Ascomycota</taxon>
        <taxon>Pezizomycotina</taxon>
        <taxon>Leotiomycetes</taxon>
        <taxon>Helotiales</taxon>
        <taxon>Lachnaceae</taxon>
        <taxon>Lachnellula</taxon>
    </lineage>
</organism>
<dbReference type="UniPathway" id="UPA00002">
    <property type="reaction ID" value="UER00468"/>
</dbReference>
<evidence type="ECO:0000256" key="1">
    <source>
        <dbReference type="ARBA" id="ARBA00010936"/>
    </source>
</evidence>
<dbReference type="EMBL" id="QGMJ01000892">
    <property type="protein sequence ID" value="TVY32977.1"/>
    <property type="molecule type" value="Genomic_DNA"/>
</dbReference>
<protein>
    <recommendedName>
        <fullName evidence="2">deoxyribose-phosphate aldolase</fullName>
        <ecNumber evidence="2">4.1.2.4</ecNumber>
    </recommendedName>
    <alternativeName>
        <fullName evidence="6">2-deoxy-D-ribose 5-phosphate aldolase</fullName>
    </alternativeName>
</protein>
<keyword evidence="3" id="KW-0963">Cytoplasm</keyword>
<dbReference type="InterPro" id="IPR013785">
    <property type="entry name" value="Aldolase_TIM"/>
</dbReference>
<dbReference type="AlphaFoldDB" id="A0A8H8REV1"/>
<dbReference type="GO" id="GO:0005737">
    <property type="term" value="C:cytoplasm"/>
    <property type="evidence" value="ECO:0007669"/>
    <property type="project" value="InterPro"/>
</dbReference>
<evidence type="ECO:0000256" key="5">
    <source>
        <dbReference type="ARBA" id="ARBA00023270"/>
    </source>
</evidence>
<name>A0A8H8REV1_9HELO</name>
<comment type="caution">
    <text evidence="8">The sequence shown here is derived from an EMBL/GenBank/DDBJ whole genome shotgun (WGS) entry which is preliminary data.</text>
</comment>
<comment type="catalytic activity">
    <reaction evidence="7">
        <text>2-deoxy-D-ribose 5-phosphate = D-glyceraldehyde 3-phosphate + acetaldehyde</text>
        <dbReference type="Rhea" id="RHEA:12821"/>
        <dbReference type="ChEBI" id="CHEBI:15343"/>
        <dbReference type="ChEBI" id="CHEBI:59776"/>
        <dbReference type="ChEBI" id="CHEBI:62877"/>
        <dbReference type="EC" id="4.1.2.4"/>
    </reaction>
</comment>
<dbReference type="SMART" id="SM01133">
    <property type="entry name" value="DeoC"/>
    <property type="match status" value="1"/>
</dbReference>
<evidence type="ECO:0000256" key="4">
    <source>
        <dbReference type="ARBA" id="ARBA00023239"/>
    </source>
</evidence>
<evidence type="ECO:0000256" key="7">
    <source>
        <dbReference type="ARBA" id="ARBA00048791"/>
    </source>
</evidence>
<sequence>MFKVSFMLHHNTTTSMVARPTTINVSLPSLAKMIDHSLLDPIMTDDEVLAGLEICKRYNVATACVKPYHILYAKKHLAGTGVLVCPAIGFPHGGSTPEVKLFETKRAVYEGGKEVDFVINIGRARSGKWEFVKHEIFRVNEVVVEGGAILKVIFENEYLTEDEIIKLCQICTDIGVAYVETSTGYGFTKLPSGDYQCKEATISHLELMRKHVGPDVKIKATGGVRTLDDLLRMRALGVSRVGTTGTGGILEEAIRRGIGIESRSVEIHWEGV</sequence>
<dbReference type="HAMAP" id="MF_00114">
    <property type="entry name" value="DeoC_type1"/>
    <property type="match status" value="1"/>
</dbReference>
<gene>
    <name evidence="8" type="primary">deoC_1</name>
    <name evidence="8" type="ORF">LSUB1_G007006</name>
</gene>
<dbReference type="Gene3D" id="3.20.20.70">
    <property type="entry name" value="Aldolase class I"/>
    <property type="match status" value="1"/>
</dbReference>
<keyword evidence="4" id="KW-0456">Lyase</keyword>
<accession>A0A8H8REV1</accession>
<evidence type="ECO:0000313" key="9">
    <source>
        <dbReference type="Proteomes" id="UP000462212"/>
    </source>
</evidence>
<dbReference type="GO" id="GO:0046386">
    <property type="term" value="P:deoxyribose phosphate catabolic process"/>
    <property type="evidence" value="ECO:0007669"/>
    <property type="project" value="UniProtKB-UniPathway"/>
</dbReference>
<evidence type="ECO:0000313" key="8">
    <source>
        <dbReference type="EMBL" id="TVY32977.1"/>
    </source>
</evidence>